<organism evidence="1 2">
    <name type="scientific">Asaia krungthepensis NRIC 0535</name>
    <dbReference type="NCBI Taxonomy" id="1307925"/>
    <lineage>
        <taxon>Bacteria</taxon>
        <taxon>Pseudomonadati</taxon>
        <taxon>Pseudomonadota</taxon>
        <taxon>Alphaproteobacteria</taxon>
        <taxon>Acetobacterales</taxon>
        <taxon>Acetobacteraceae</taxon>
        <taxon>Asaia</taxon>
    </lineage>
</organism>
<name>A0ABQ0PZJ2_9PROT</name>
<evidence type="ECO:0000313" key="1">
    <source>
        <dbReference type="EMBL" id="GBQ85483.1"/>
    </source>
</evidence>
<gene>
    <name evidence="1" type="ORF">AA0535_0774</name>
</gene>
<dbReference type="EMBL" id="BAPV01000004">
    <property type="protein sequence ID" value="GBQ85483.1"/>
    <property type="molecule type" value="Genomic_DNA"/>
</dbReference>
<dbReference type="Proteomes" id="UP001062776">
    <property type="component" value="Unassembled WGS sequence"/>
</dbReference>
<reference evidence="1" key="1">
    <citation type="submission" date="2013-04" db="EMBL/GenBank/DDBJ databases">
        <title>The genome sequencing project of 58 acetic acid bacteria.</title>
        <authorList>
            <person name="Okamoto-Kainuma A."/>
            <person name="Ishikawa M."/>
            <person name="Umino S."/>
            <person name="Koizumi Y."/>
            <person name="Shiwa Y."/>
            <person name="Yoshikawa H."/>
            <person name="Matsutani M."/>
            <person name="Matsushita K."/>
        </authorList>
    </citation>
    <scope>NUCLEOTIDE SEQUENCE</scope>
    <source>
        <strain evidence="1">NRIC 0535</strain>
    </source>
</reference>
<proteinExistence type="predicted"/>
<keyword evidence="2" id="KW-1185">Reference proteome</keyword>
<sequence length="75" mass="7836">MGYRDLKSAVRIASDSCGHVTAITVGARLGDQDIIGRYGHDTVAAPLGFPRKPLKDPALESALLDAVDAARVFGA</sequence>
<accession>A0ABQ0PZJ2</accession>
<comment type="caution">
    <text evidence="1">The sequence shown here is derived from an EMBL/GenBank/DDBJ whole genome shotgun (WGS) entry which is preliminary data.</text>
</comment>
<evidence type="ECO:0000313" key="2">
    <source>
        <dbReference type="Proteomes" id="UP001062776"/>
    </source>
</evidence>
<protein>
    <submittedName>
        <fullName evidence="1">Uncharacterized protein</fullName>
    </submittedName>
</protein>